<dbReference type="Proteomes" id="UP000009022">
    <property type="component" value="Unassembled WGS sequence"/>
</dbReference>
<dbReference type="SMART" id="SM00225">
    <property type="entry name" value="BTB"/>
    <property type="match status" value="1"/>
</dbReference>
<dbReference type="Pfam" id="PF07707">
    <property type="entry name" value="BACK"/>
    <property type="match status" value="1"/>
</dbReference>
<dbReference type="SMART" id="SM00875">
    <property type="entry name" value="BACK"/>
    <property type="match status" value="1"/>
</dbReference>
<dbReference type="CDD" id="cd18494">
    <property type="entry name" value="BACK_BTBD19"/>
    <property type="match status" value="1"/>
</dbReference>
<dbReference type="PANTHER" id="PTHR46965">
    <property type="entry name" value="BTB/POZ DOMAIN-CONTAINING PROTEIN 19"/>
    <property type="match status" value="1"/>
</dbReference>
<dbReference type="CTD" id="6755544"/>
<dbReference type="OrthoDB" id="45365at2759"/>
<accession>B3S2H5</accession>
<proteinExistence type="predicted"/>
<evidence type="ECO:0000313" key="3">
    <source>
        <dbReference type="Proteomes" id="UP000009022"/>
    </source>
</evidence>
<dbReference type="InterPro" id="IPR042846">
    <property type="entry name" value="BTBD19"/>
</dbReference>
<dbReference type="PhylomeDB" id="B3S2H5"/>
<dbReference type="OMA" id="AWRFHAL"/>
<dbReference type="Gene3D" id="1.25.40.420">
    <property type="match status" value="1"/>
</dbReference>
<name>B3S2H5_TRIAD</name>
<dbReference type="RefSeq" id="XP_002114331.1">
    <property type="nucleotide sequence ID" value="XM_002114295.1"/>
</dbReference>
<dbReference type="KEGG" id="tad:TRIADDRAFT_58027"/>
<dbReference type="eggNOG" id="KOG4350">
    <property type="taxonomic scope" value="Eukaryota"/>
</dbReference>
<dbReference type="Pfam" id="PF00651">
    <property type="entry name" value="BTB"/>
    <property type="match status" value="1"/>
</dbReference>
<dbReference type="InterPro" id="IPR011333">
    <property type="entry name" value="SKP1/BTB/POZ_sf"/>
</dbReference>
<dbReference type="PANTHER" id="PTHR46965:SF1">
    <property type="entry name" value="BTB_POZ DOMAIN-CONTAINING PROTEIN 19"/>
    <property type="match status" value="1"/>
</dbReference>
<organism evidence="2 3">
    <name type="scientific">Trichoplax adhaerens</name>
    <name type="common">Trichoplax reptans</name>
    <dbReference type="NCBI Taxonomy" id="10228"/>
    <lineage>
        <taxon>Eukaryota</taxon>
        <taxon>Metazoa</taxon>
        <taxon>Placozoa</taxon>
        <taxon>Uniplacotomia</taxon>
        <taxon>Trichoplacea</taxon>
        <taxon>Trichoplacidae</taxon>
        <taxon>Trichoplax</taxon>
    </lineage>
</organism>
<dbReference type="InParanoid" id="B3S2H5"/>
<protein>
    <recommendedName>
        <fullName evidence="1">BTB domain-containing protein</fullName>
    </recommendedName>
</protein>
<keyword evidence="3" id="KW-1185">Reference proteome</keyword>
<dbReference type="HOGENOM" id="CLU_077764_0_0_1"/>
<evidence type="ECO:0000259" key="1">
    <source>
        <dbReference type="PROSITE" id="PS50097"/>
    </source>
</evidence>
<dbReference type="InterPro" id="IPR000210">
    <property type="entry name" value="BTB/POZ_dom"/>
</dbReference>
<dbReference type="CDD" id="cd18294">
    <property type="entry name" value="BTB_POZ_BTBD19"/>
    <property type="match status" value="1"/>
</dbReference>
<dbReference type="EMBL" id="DS985247">
    <property type="protein sequence ID" value="EDV23421.1"/>
    <property type="molecule type" value="Genomic_DNA"/>
</dbReference>
<sequence length="291" mass="32460">MTENNTNSQKGEGLYGNPIGFAAEMKKLVNKSEYSDIKFIVGDTKQMIYAHRSILSARCDVFDTMFHDNSVAIENNDVPYILSDVQPDSFLAVLEFIYTNCCSLTDKNVVDVLASAIEYGLRDLAKICVNFMSDSITIDNACETMQSAVTYGQAELQKKCLSFIESNTKAVFKTKGFHEMSDEALAVALASNNLNIDEVDIIKAVREWATVNSVVLDKKVSEVAFGIIKHIRLPLLTPEELTVVEADNKADRLIPIEHISYAWRYHALKKKEAGNPLTTKRSGTKPRPNYS</sequence>
<feature type="domain" description="BTB" evidence="1">
    <location>
        <begin position="35"/>
        <end position="106"/>
    </location>
</feature>
<dbReference type="SUPFAM" id="SSF54695">
    <property type="entry name" value="POZ domain"/>
    <property type="match status" value="1"/>
</dbReference>
<evidence type="ECO:0000313" key="2">
    <source>
        <dbReference type="EMBL" id="EDV23421.1"/>
    </source>
</evidence>
<dbReference type="PROSITE" id="PS50097">
    <property type="entry name" value="BTB"/>
    <property type="match status" value="1"/>
</dbReference>
<gene>
    <name evidence="2" type="ORF">TRIADDRAFT_58027</name>
</gene>
<dbReference type="GeneID" id="6755544"/>
<reference evidence="2 3" key="1">
    <citation type="journal article" date="2008" name="Nature">
        <title>The Trichoplax genome and the nature of placozoans.</title>
        <authorList>
            <person name="Srivastava M."/>
            <person name="Begovic E."/>
            <person name="Chapman J."/>
            <person name="Putnam N.H."/>
            <person name="Hellsten U."/>
            <person name="Kawashima T."/>
            <person name="Kuo A."/>
            <person name="Mitros T."/>
            <person name="Salamov A."/>
            <person name="Carpenter M.L."/>
            <person name="Signorovitch A.Y."/>
            <person name="Moreno M.A."/>
            <person name="Kamm K."/>
            <person name="Grimwood J."/>
            <person name="Schmutz J."/>
            <person name="Shapiro H."/>
            <person name="Grigoriev I.V."/>
            <person name="Buss L.W."/>
            <person name="Schierwater B."/>
            <person name="Dellaporta S.L."/>
            <person name="Rokhsar D.S."/>
        </authorList>
    </citation>
    <scope>NUCLEOTIDE SEQUENCE [LARGE SCALE GENOMIC DNA]</scope>
    <source>
        <strain evidence="2 3">Grell-BS-1999</strain>
    </source>
</reference>
<dbReference type="STRING" id="10228.B3S2H5"/>
<dbReference type="AlphaFoldDB" id="B3S2H5"/>
<dbReference type="Gene3D" id="3.30.710.10">
    <property type="entry name" value="Potassium Channel Kv1.1, Chain A"/>
    <property type="match status" value="1"/>
</dbReference>
<dbReference type="InterPro" id="IPR011705">
    <property type="entry name" value="BACK"/>
</dbReference>